<dbReference type="UniPathway" id="UPA00109">
    <property type="reaction ID" value="UER00187"/>
</dbReference>
<feature type="region of interest" description="Disordered" evidence="7">
    <location>
        <begin position="680"/>
        <end position="719"/>
    </location>
</feature>
<evidence type="ECO:0000256" key="5">
    <source>
        <dbReference type="ARBA" id="ARBA00023239"/>
    </source>
</evidence>
<dbReference type="EMBL" id="JH431959">
    <property type="status" value="NOT_ANNOTATED_CDS"/>
    <property type="molecule type" value="Genomic_DNA"/>
</dbReference>
<dbReference type="eggNOG" id="KOG2670">
    <property type="taxonomic scope" value="Eukaryota"/>
</dbReference>
<comment type="pathway">
    <text evidence="1">Carbohydrate degradation; glycolysis; pyruvate from D-glyceraldehyde 3-phosphate: step 4/5.</text>
</comment>
<dbReference type="Gene3D" id="3.20.20.120">
    <property type="entry name" value="Enolase-like C-terminal domain"/>
    <property type="match status" value="1"/>
</dbReference>
<dbReference type="InterPro" id="IPR000941">
    <property type="entry name" value="Enolase"/>
</dbReference>
<evidence type="ECO:0000256" key="6">
    <source>
        <dbReference type="ARBA" id="ARBA00031125"/>
    </source>
</evidence>
<organism evidence="9 10">
    <name type="scientific">Strigamia maritima</name>
    <name type="common">European centipede</name>
    <name type="synonym">Geophilus maritimus</name>
    <dbReference type="NCBI Taxonomy" id="126957"/>
    <lineage>
        <taxon>Eukaryota</taxon>
        <taxon>Metazoa</taxon>
        <taxon>Ecdysozoa</taxon>
        <taxon>Arthropoda</taxon>
        <taxon>Myriapoda</taxon>
        <taxon>Chilopoda</taxon>
        <taxon>Pleurostigmophora</taxon>
        <taxon>Geophilomorpha</taxon>
        <taxon>Linotaeniidae</taxon>
        <taxon>Strigamia</taxon>
    </lineage>
</organism>
<evidence type="ECO:0000256" key="2">
    <source>
        <dbReference type="ARBA" id="ARBA00009604"/>
    </source>
</evidence>
<dbReference type="PANTHER" id="PTHR11902:SF30">
    <property type="entry name" value="ENOLASE 4"/>
    <property type="match status" value="1"/>
</dbReference>
<feature type="compositionally biased region" description="Acidic residues" evidence="7">
    <location>
        <begin position="691"/>
        <end position="719"/>
    </location>
</feature>
<dbReference type="GO" id="GO:0006096">
    <property type="term" value="P:glycolytic process"/>
    <property type="evidence" value="ECO:0007669"/>
    <property type="project" value="UniProtKB-UniPathway"/>
</dbReference>
<dbReference type="EnsemblMetazoa" id="SMAR010090-RA">
    <property type="protein sequence ID" value="SMAR010090-PA"/>
    <property type="gene ID" value="SMAR010090"/>
</dbReference>
<dbReference type="PANTHER" id="PTHR11902">
    <property type="entry name" value="ENOLASE"/>
    <property type="match status" value="1"/>
</dbReference>
<dbReference type="GO" id="GO:0000287">
    <property type="term" value="F:magnesium ion binding"/>
    <property type="evidence" value="ECO:0007669"/>
    <property type="project" value="InterPro"/>
</dbReference>
<dbReference type="AlphaFoldDB" id="T1J8Q4"/>
<evidence type="ECO:0000313" key="9">
    <source>
        <dbReference type="EnsemblMetazoa" id="SMAR010090-PA"/>
    </source>
</evidence>
<dbReference type="SMART" id="SM01192">
    <property type="entry name" value="Enolase_C"/>
    <property type="match status" value="1"/>
</dbReference>
<dbReference type="STRING" id="126957.T1J8Q4"/>
<feature type="region of interest" description="Disordered" evidence="7">
    <location>
        <begin position="39"/>
        <end position="66"/>
    </location>
</feature>
<evidence type="ECO:0000256" key="3">
    <source>
        <dbReference type="ARBA" id="ARBA00012058"/>
    </source>
</evidence>
<keyword evidence="10" id="KW-1185">Reference proteome</keyword>
<evidence type="ECO:0000256" key="7">
    <source>
        <dbReference type="SAM" id="MobiDB-lite"/>
    </source>
</evidence>
<proteinExistence type="inferred from homology"/>
<dbReference type="Pfam" id="PF00113">
    <property type="entry name" value="Enolase_C"/>
    <property type="match status" value="1"/>
</dbReference>
<evidence type="ECO:0000259" key="8">
    <source>
        <dbReference type="SMART" id="SM01192"/>
    </source>
</evidence>
<evidence type="ECO:0000313" key="10">
    <source>
        <dbReference type="Proteomes" id="UP000014500"/>
    </source>
</evidence>
<feature type="compositionally biased region" description="Basic and acidic residues" evidence="7">
    <location>
        <begin position="41"/>
        <end position="53"/>
    </location>
</feature>
<name>T1J8Q4_STRMM</name>
<dbReference type="EC" id="4.2.1.11" evidence="3"/>
<keyword evidence="5" id="KW-0456">Lyase</keyword>
<dbReference type="HOGENOM" id="CLU_384674_0_0_1"/>
<dbReference type="GO" id="GO:0004634">
    <property type="term" value="F:phosphopyruvate hydratase activity"/>
    <property type="evidence" value="ECO:0007669"/>
    <property type="project" value="UniProtKB-EC"/>
</dbReference>
<evidence type="ECO:0000256" key="1">
    <source>
        <dbReference type="ARBA" id="ARBA00005031"/>
    </source>
</evidence>
<comment type="similarity">
    <text evidence="2">Belongs to the enolase family.</text>
</comment>
<dbReference type="Proteomes" id="UP000014500">
    <property type="component" value="Unassembled WGS sequence"/>
</dbReference>
<dbReference type="InterPro" id="IPR036849">
    <property type="entry name" value="Enolase-like_C_sf"/>
</dbReference>
<dbReference type="CDD" id="cd24142">
    <property type="entry name" value="ACL4-like"/>
    <property type="match status" value="1"/>
</dbReference>
<dbReference type="InterPro" id="IPR020810">
    <property type="entry name" value="Enolase_C"/>
</dbReference>
<reference evidence="10" key="1">
    <citation type="submission" date="2011-05" db="EMBL/GenBank/DDBJ databases">
        <authorList>
            <person name="Richards S.R."/>
            <person name="Qu J."/>
            <person name="Jiang H."/>
            <person name="Jhangiani S.N."/>
            <person name="Agravi P."/>
            <person name="Goodspeed R."/>
            <person name="Gross S."/>
            <person name="Mandapat C."/>
            <person name="Jackson L."/>
            <person name="Mathew T."/>
            <person name="Pu L."/>
            <person name="Thornton R."/>
            <person name="Saada N."/>
            <person name="Wilczek-Boney K.B."/>
            <person name="Lee S."/>
            <person name="Kovar C."/>
            <person name="Wu Y."/>
            <person name="Scherer S.E."/>
            <person name="Worley K.C."/>
            <person name="Muzny D.M."/>
            <person name="Gibbs R."/>
        </authorList>
    </citation>
    <scope>NUCLEOTIDE SEQUENCE</scope>
    <source>
        <strain evidence="10">Brora</strain>
    </source>
</reference>
<sequence length="719" mass="80948">MAFQGTNFKQLTESDDAITQIVNSSLPLQFLLQSTTTSTDNEAKKSEIRKSKFGDTNTTDPLEEETKKSAQMLVKSILTWGLSSAMFSAAAALNQRPLHLHLRRLYEDSGDKNPEFLVTIFHNAKAAPSKLILCSEVGVIVPTTQGFKAMVKCVQLLYKATEKVMRLKTGMSSLLTSEEGAILLTNFEKLDQVLEVVHEICSSSDVLSRGNMRYFLSCDPNETFDSERGRYEISKGVFKSCDDVVDMYVDLMKKIPLLGVLIDPLHPEDGNSWIRLSLRQEEETSCSVLTSLNVPNIVDYIETQSQSLIVPGIVVQPQIVGSISDFIKFQSLLEKLNINAIMDISALDVIDAHLIDMVIGCSASMIKIGGTVGGERAAILNRILEIDLEMESCVRDDVSDDVTSNDGTNLKTKNVPECITRKRRGKYLRIEEYPGTELFKQSIEHSPDTGFNKYLSLGQLLNGKKLWNVIKGIEIIDQEIENVKESSEHDSVSKNESIKNLHRFKSNAFCSISELYMTDYCDDVNAEEQCRCFIEKAILTDPLNPDAYQLMSSFYLVIVDHDKAREMMDKSLSLWLPLYQAVRDGHEELADGVELCPLSYSCRINAVKNCLELTQFEEAEVILNGLVEENDEVCDVWYLLGLMNELKGEDYHGNARFYFTKCKRVAAKIGDSDEEMLNDVENRLEKLGPGDDLDDEDKENEDDDDDYEDIESSEEEMEQ</sequence>
<evidence type="ECO:0000256" key="4">
    <source>
        <dbReference type="ARBA" id="ARBA00023152"/>
    </source>
</evidence>
<dbReference type="Gene3D" id="1.25.40.10">
    <property type="entry name" value="Tetratricopeptide repeat domain"/>
    <property type="match status" value="1"/>
</dbReference>
<protein>
    <recommendedName>
        <fullName evidence="3">phosphopyruvate hydratase</fullName>
        <ecNumber evidence="3">4.2.1.11</ecNumber>
    </recommendedName>
    <alternativeName>
        <fullName evidence="6">2-phospho-D-glycerate hydro-lyase</fullName>
    </alternativeName>
</protein>
<feature type="domain" description="Enolase C-terminal TIM barrel" evidence="8">
    <location>
        <begin position="130"/>
        <end position="395"/>
    </location>
</feature>
<accession>T1J8Q4</accession>
<dbReference type="SUPFAM" id="SSF48452">
    <property type="entry name" value="TPR-like"/>
    <property type="match status" value="1"/>
</dbReference>
<dbReference type="SUPFAM" id="SSF51604">
    <property type="entry name" value="Enolase C-terminal domain-like"/>
    <property type="match status" value="1"/>
</dbReference>
<keyword evidence="4" id="KW-0324">Glycolysis</keyword>
<dbReference type="GO" id="GO:0000015">
    <property type="term" value="C:phosphopyruvate hydratase complex"/>
    <property type="evidence" value="ECO:0007669"/>
    <property type="project" value="InterPro"/>
</dbReference>
<reference evidence="9" key="2">
    <citation type="submission" date="2015-02" db="UniProtKB">
        <authorList>
            <consortium name="EnsemblMetazoa"/>
        </authorList>
    </citation>
    <scope>IDENTIFICATION</scope>
</reference>
<feature type="compositionally biased region" description="Basic and acidic residues" evidence="7">
    <location>
        <begin position="680"/>
        <end position="689"/>
    </location>
</feature>
<dbReference type="InterPro" id="IPR011990">
    <property type="entry name" value="TPR-like_helical_dom_sf"/>
</dbReference>